<name>A0A0U3HEN6_9CREN</name>
<dbReference type="RefSeq" id="WP_011277269.1">
    <property type="nucleotide sequence ID" value="NZ_BHWZ01000001.1"/>
</dbReference>
<proteinExistence type="predicted"/>
<dbReference type="OMA" id="NGAMTHG"/>
<dbReference type="Gene3D" id="3.30.390.50">
    <property type="entry name" value="CO dehydrogenase flavoprotein, C-terminal domain"/>
    <property type="match status" value="1"/>
</dbReference>
<reference evidence="4 5" key="1">
    <citation type="submission" date="2015-12" db="EMBL/GenBank/DDBJ databases">
        <title>A stable core within a dynamic pangenome in Sulfolobus acidocaldarius.</title>
        <authorList>
            <person name="Anderson R."/>
            <person name="Kouris A."/>
            <person name="Seward C."/>
            <person name="Campbell K."/>
            <person name="Whitaker R."/>
        </authorList>
    </citation>
    <scope>NUCLEOTIDE SEQUENCE [LARGE SCALE GENOMIC DNA]</scope>
    <source>
        <strain evidence="2 5">GG12-C01-09</strain>
        <strain evidence="3 4">NG05B_CO5_07</strain>
    </source>
</reference>
<dbReference type="Proteomes" id="UP000060043">
    <property type="component" value="Chromosome"/>
</dbReference>
<dbReference type="STRING" id="1435377.SUSAZ_01785"/>
<dbReference type="InterPro" id="IPR004143">
    <property type="entry name" value="BPL_LPL_catalytic"/>
</dbReference>
<dbReference type="PANTHER" id="PTHR43679">
    <property type="entry name" value="OCTANOYLTRANSFERASE LIPM-RELATED"/>
    <property type="match status" value="1"/>
</dbReference>
<dbReference type="InterPro" id="IPR045864">
    <property type="entry name" value="aa-tRNA-synth_II/BPL/LPL"/>
</dbReference>
<dbReference type="Pfam" id="PF21948">
    <property type="entry name" value="LplA-B_cat"/>
    <property type="match status" value="1"/>
</dbReference>
<evidence type="ECO:0000313" key="3">
    <source>
        <dbReference type="EMBL" id="ALU32005.1"/>
    </source>
</evidence>
<dbReference type="SUPFAM" id="SSF55681">
    <property type="entry name" value="Class II aaRS and biotin synthetases"/>
    <property type="match status" value="1"/>
</dbReference>
<sequence length="365" mass="42050">MGDWRYVSLPPQDGYHMITSFVAVADYVNKNGKNTLMTFYARTPFINVGVHQEVWLEVDLECAKQNNITVVRRDIGGGTVVITPGEHDYFIVVRAEEVPRNPSQLYEKFLTPVVNVLKSYGLNANLRDQDIVVNGKKISGNGASTFGNAVVITGNILFQLDVDTMTRCIKVPSEKFRDKMAKDIRDWLTSLERELGYVPPREEIEKKLKDEFERSLGIKFEDSRLTREEIELWESLAKEKANEEWIYYKDNRHPDLHSERCVKISSSVAICHIDYKARKLLRITMRIVEKKVDEISISGDFFVMNPKNFLEKLEESLRGVEVNNINSVVRRIFETEKPVIFGFSENDLINAIQEILNKPEVQEVI</sequence>
<accession>A0A0U3HEN6</accession>
<dbReference type="Proteomes" id="UP000065473">
    <property type="component" value="Chromosome"/>
</dbReference>
<dbReference type="EMBL" id="CP013694">
    <property type="protein sequence ID" value="ALU29276.1"/>
    <property type="molecule type" value="Genomic_DNA"/>
</dbReference>
<dbReference type="PANTHER" id="PTHR43679:SF2">
    <property type="entry name" value="OCTANOYL-[GCVH]:PROTEIN N-OCTANOYLTRANSFERASE"/>
    <property type="match status" value="1"/>
</dbReference>
<evidence type="ECO:0000313" key="4">
    <source>
        <dbReference type="Proteomes" id="UP000060043"/>
    </source>
</evidence>
<dbReference type="OrthoDB" id="43646at2157"/>
<dbReference type="AlphaFoldDB" id="A0A0U3HEN6"/>
<evidence type="ECO:0000313" key="5">
    <source>
        <dbReference type="Proteomes" id="UP000065473"/>
    </source>
</evidence>
<protein>
    <submittedName>
        <fullName evidence="2">Ligase</fullName>
    </submittedName>
</protein>
<dbReference type="GO" id="GO:0016874">
    <property type="term" value="F:ligase activity"/>
    <property type="evidence" value="ECO:0007669"/>
    <property type="project" value="UniProtKB-KW"/>
</dbReference>
<evidence type="ECO:0000313" key="2">
    <source>
        <dbReference type="EMBL" id="ALU29276.1"/>
    </source>
</evidence>
<dbReference type="GeneID" id="14550880"/>
<dbReference type="Gene3D" id="3.30.930.10">
    <property type="entry name" value="Bira Bifunctional Protein, Domain 2"/>
    <property type="match status" value="1"/>
</dbReference>
<keyword evidence="2" id="KW-0436">Ligase</keyword>
<dbReference type="PROSITE" id="PS51733">
    <property type="entry name" value="BPL_LPL_CATALYTIC"/>
    <property type="match status" value="1"/>
</dbReference>
<organism evidence="2 5">
    <name type="scientific">Sulfolobus acidocaldarius</name>
    <dbReference type="NCBI Taxonomy" id="2285"/>
    <lineage>
        <taxon>Archaea</taxon>
        <taxon>Thermoproteota</taxon>
        <taxon>Thermoprotei</taxon>
        <taxon>Sulfolobales</taxon>
        <taxon>Sulfolobaceae</taxon>
        <taxon>Sulfolobus</taxon>
    </lineage>
</organism>
<dbReference type="PaxDb" id="1435377-SUSAZ_01785"/>
<gene>
    <name evidence="2" type="ORF">ATY89_04530</name>
    <name evidence="3" type="ORF">ATZ20_07555</name>
</gene>
<feature type="domain" description="BPL/LPL catalytic" evidence="1">
    <location>
        <begin position="30"/>
        <end position="220"/>
    </location>
</feature>
<evidence type="ECO:0000259" key="1">
    <source>
        <dbReference type="PROSITE" id="PS51733"/>
    </source>
</evidence>
<dbReference type="EMBL" id="CP013695">
    <property type="protein sequence ID" value="ALU32005.1"/>
    <property type="molecule type" value="Genomic_DNA"/>
</dbReference>
<dbReference type="InterPro" id="IPR050664">
    <property type="entry name" value="Octanoyltrans_LipM/LipL"/>
</dbReference>